<keyword evidence="1" id="KW-0472">Membrane</keyword>
<feature type="transmembrane region" description="Helical" evidence="1">
    <location>
        <begin position="152"/>
        <end position="172"/>
    </location>
</feature>
<dbReference type="AlphaFoldDB" id="A0A1I0MKL9"/>
<dbReference type="OrthoDB" id="381596at2157"/>
<keyword evidence="1" id="KW-1133">Transmembrane helix</keyword>
<proteinExistence type="predicted"/>
<sequence length="227" mass="25066">MSALNVSLLIPLFLLVATALATAAREVELVDIAARTDKDLHLLDFELLNVEPEARQVIRWSIRPGRWFAERVGTEASLPENGPKFGRFSLIHGFNTFLVVASLLLVANGMASLDGALVAGLIAVFWLVLPIIEVNEYDQMMERFNSSDPLDSVAFHMIASSVLSTTVIAFALHDLSQYTMRTRVAGLVVYLVAGVFVVGNSYQLLLRQEVDRLIEYRSREQSTGAEA</sequence>
<organism evidence="2 3">
    <name type="scientific">Halobacterium jilantaiense</name>
    <dbReference type="NCBI Taxonomy" id="355548"/>
    <lineage>
        <taxon>Archaea</taxon>
        <taxon>Methanobacteriati</taxon>
        <taxon>Methanobacteriota</taxon>
        <taxon>Stenosarchaea group</taxon>
        <taxon>Halobacteria</taxon>
        <taxon>Halobacteriales</taxon>
        <taxon>Halobacteriaceae</taxon>
        <taxon>Halobacterium</taxon>
    </lineage>
</organism>
<dbReference type="STRING" id="355548.SAMN04487945_0115"/>
<feature type="transmembrane region" description="Helical" evidence="1">
    <location>
        <begin position="88"/>
        <end position="106"/>
    </location>
</feature>
<reference evidence="2 3" key="1">
    <citation type="submission" date="2016-10" db="EMBL/GenBank/DDBJ databases">
        <authorList>
            <person name="de Groot N.N."/>
        </authorList>
    </citation>
    <scope>NUCLEOTIDE SEQUENCE [LARGE SCALE GENOMIC DNA]</scope>
    <source>
        <strain evidence="2 3">CGMCC 1.5337</strain>
    </source>
</reference>
<name>A0A1I0MKL9_9EURY</name>
<accession>A0A1I0MKL9</accession>
<dbReference type="RefSeq" id="WP_089667205.1">
    <property type="nucleotide sequence ID" value="NZ_FOJA01000001.1"/>
</dbReference>
<feature type="transmembrane region" description="Helical" evidence="1">
    <location>
        <begin position="113"/>
        <end position="132"/>
    </location>
</feature>
<evidence type="ECO:0000256" key="1">
    <source>
        <dbReference type="SAM" id="Phobius"/>
    </source>
</evidence>
<evidence type="ECO:0000313" key="3">
    <source>
        <dbReference type="Proteomes" id="UP000198518"/>
    </source>
</evidence>
<evidence type="ECO:0000313" key="2">
    <source>
        <dbReference type="EMBL" id="SEV88386.1"/>
    </source>
</evidence>
<gene>
    <name evidence="2" type="ORF">SAMN04487945_0115</name>
</gene>
<feature type="transmembrane region" description="Helical" evidence="1">
    <location>
        <begin position="184"/>
        <end position="205"/>
    </location>
</feature>
<dbReference type="EMBL" id="FOJA01000001">
    <property type="protein sequence ID" value="SEV88386.1"/>
    <property type="molecule type" value="Genomic_DNA"/>
</dbReference>
<keyword evidence="1" id="KW-0812">Transmembrane</keyword>
<dbReference type="Proteomes" id="UP000198518">
    <property type="component" value="Unassembled WGS sequence"/>
</dbReference>
<keyword evidence="3" id="KW-1185">Reference proteome</keyword>
<protein>
    <submittedName>
        <fullName evidence="2">Uncharacterized protein</fullName>
    </submittedName>
</protein>